<reference evidence="2 3" key="1">
    <citation type="submission" date="2020-01" db="EMBL/GenBank/DDBJ databases">
        <authorList>
            <person name="Kim M."/>
        </authorList>
    </citation>
    <scope>NUCLEOTIDE SEQUENCE [LARGE SCALE GENOMIC DNA]</scope>
    <source>
        <strain evidence="2 3">BT10</strain>
    </source>
</reference>
<dbReference type="RefSeq" id="WP_160688886.1">
    <property type="nucleotide sequence ID" value="NZ_CP047897.1"/>
</dbReference>
<sequence>MGFGLLASFPLAGWLARNYLVTHSVSGADRTVELKYIQYNLVNAVQQVWEWAFPYYEQPGFVFLAGAGLVVLGLLFGVFIRREITDQPSKRLLVYLLVGHTGGYLLFILMTALLQASGAFEPRLVAPAYFTALPLVFLGIQSLFRQKNHLFIKGAVTLLTLFSCWYTFQKGFGLWQQEMANSVGYSRWQAKQTGVAKFLSTQEGQRLLQHPHVYTNGTEELYFLGHGYIPNISQEHRIGVIHHAFKEDKASKTIILYWGVDSFKDFLNKNNYPYRFKIVKNLGDGYILQEEPTI</sequence>
<accession>A0A6P1NW54</accession>
<dbReference type="EMBL" id="CP047897">
    <property type="protein sequence ID" value="QHL86469.1"/>
    <property type="molecule type" value="Genomic_DNA"/>
</dbReference>
<dbReference type="Proteomes" id="UP000464214">
    <property type="component" value="Chromosome"/>
</dbReference>
<evidence type="ECO:0000256" key="1">
    <source>
        <dbReference type="SAM" id="Phobius"/>
    </source>
</evidence>
<feature type="transmembrane region" description="Helical" evidence="1">
    <location>
        <begin position="61"/>
        <end position="80"/>
    </location>
</feature>
<evidence type="ECO:0000313" key="2">
    <source>
        <dbReference type="EMBL" id="QHL86469.1"/>
    </source>
</evidence>
<proteinExistence type="predicted"/>
<name>A0A6P1NW54_9BACT</name>
<keyword evidence="3" id="KW-1185">Reference proteome</keyword>
<dbReference type="AlphaFoldDB" id="A0A6P1NW54"/>
<gene>
    <name evidence="2" type="ORF">GU926_03030</name>
</gene>
<evidence type="ECO:0000313" key="3">
    <source>
        <dbReference type="Proteomes" id="UP000464214"/>
    </source>
</evidence>
<protein>
    <submittedName>
        <fullName evidence="2">Uncharacterized protein</fullName>
    </submittedName>
</protein>
<feature type="transmembrane region" description="Helical" evidence="1">
    <location>
        <begin position="151"/>
        <end position="168"/>
    </location>
</feature>
<organism evidence="2 3">
    <name type="scientific">Nibribacter ruber</name>
    <dbReference type="NCBI Taxonomy" id="2698458"/>
    <lineage>
        <taxon>Bacteria</taxon>
        <taxon>Pseudomonadati</taxon>
        <taxon>Bacteroidota</taxon>
        <taxon>Cytophagia</taxon>
        <taxon>Cytophagales</taxon>
        <taxon>Hymenobacteraceae</taxon>
        <taxon>Nibribacter</taxon>
    </lineage>
</organism>
<feature type="transmembrane region" description="Helical" evidence="1">
    <location>
        <begin position="92"/>
        <end position="114"/>
    </location>
</feature>
<feature type="transmembrane region" description="Helical" evidence="1">
    <location>
        <begin position="126"/>
        <end position="144"/>
    </location>
</feature>
<dbReference type="KEGG" id="nib:GU926_03030"/>
<keyword evidence="1" id="KW-0472">Membrane</keyword>
<keyword evidence="1" id="KW-1133">Transmembrane helix</keyword>
<keyword evidence="1" id="KW-0812">Transmembrane</keyword>